<evidence type="ECO:0000256" key="1">
    <source>
        <dbReference type="SAM" id="MobiDB-lite"/>
    </source>
</evidence>
<reference evidence="3" key="1">
    <citation type="submission" date="2017-02" db="UniProtKB">
        <authorList>
            <consortium name="WormBaseParasite"/>
        </authorList>
    </citation>
    <scope>IDENTIFICATION</scope>
</reference>
<keyword evidence="2" id="KW-1185">Reference proteome</keyword>
<protein>
    <submittedName>
        <fullName evidence="3">LigA</fullName>
    </submittedName>
</protein>
<accession>A0A0N5A078</accession>
<sequence>MHGRRLGAVIKGHRFAAGQIADQRARHQFDHGRQGRALMPAEGQHGAVQSGARIRRRLTLGVDAPALGDRLAGDVVQRHVPARDGAGGEVEDIRVRPRTRPAEGDRIGAQQAPPAARRRHPRMAGGHGQGRHAHTGQLFDLGPQGREMEAVVDDQRSHPDLLGLLRQQGRRPLKGQKGIGVTGVGAHQGGRGVGDDRLGVQRHLARADGHHTAGETIKPVRGALVPLARRDGPRHRLGVRNGQSRPRQHPSRQGEHLVDRQGDRFLGLKHAHIALPQHNRIRYGRRRKLQAVWRPFFRARRGPRSDQSGNGSAPRRVAPHRAGAAGRTGEPSAARARRPWL</sequence>
<dbReference type="AlphaFoldDB" id="A0A0N5A078"/>
<evidence type="ECO:0000313" key="3">
    <source>
        <dbReference type="WBParaSite" id="PTRK_0001474000.1"/>
    </source>
</evidence>
<feature type="region of interest" description="Disordered" evidence="1">
    <location>
        <begin position="174"/>
        <end position="193"/>
    </location>
</feature>
<name>A0A0N5A078_PARTI</name>
<feature type="region of interest" description="Disordered" evidence="1">
    <location>
        <begin position="97"/>
        <end position="134"/>
    </location>
</feature>
<feature type="region of interest" description="Disordered" evidence="1">
    <location>
        <begin position="229"/>
        <end position="256"/>
    </location>
</feature>
<feature type="region of interest" description="Disordered" evidence="1">
    <location>
        <begin position="300"/>
        <end position="341"/>
    </location>
</feature>
<organism evidence="2 3">
    <name type="scientific">Parastrongyloides trichosuri</name>
    <name type="common">Possum-specific nematode worm</name>
    <dbReference type="NCBI Taxonomy" id="131310"/>
    <lineage>
        <taxon>Eukaryota</taxon>
        <taxon>Metazoa</taxon>
        <taxon>Ecdysozoa</taxon>
        <taxon>Nematoda</taxon>
        <taxon>Chromadorea</taxon>
        <taxon>Rhabditida</taxon>
        <taxon>Tylenchina</taxon>
        <taxon>Panagrolaimomorpha</taxon>
        <taxon>Strongyloidoidea</taxon>
        <taxon>Strongyloididae</taxon>
        <taxon>Parastrongyloides</taxon>
    </lineage>
</organism>
<dbReference type="Proteomes" id="UP000038045">
    <property type="component" value="Unplaced"/>
</dbReference>
<evidence type="ECO:0000313" key="2">
    <source>
        <dbReference type="Proteomes" id="UP000038045"/>
    </source>
</evidence>
<proteinExistence type="predicted"/>
<feature type="compositionally biased region" description="Basic and acidic residues" evidence="1">
    <location>
        <begin position="97"/>
        <end position="106"/>
    </location>
</feature>
<dbReference type="WBParaSite" id="PTRK_0001474000.1">
    <property type="protein sequence ID" value="PTRK_0001474000.1"/>
    <property type="gene ID" value="PTRK_0001474000"/>
</dbReference>
<feature type="compositionally biased region" description="Gly residues" evidence="1">
    <location>
        <begin position="177"/>
        <end position="192"/>
    </location>
</feature>